<reference evidence="2" key="2">
    <citation type="submission" date="2020-11" db="EMBL/GenBank/DDBJ databases">
        <authorList>
            <consortium name="DOE Joint Genome Institute"/>
            <person name="Kuo A."/>
            <person name="Miyauchi S."/>
            <person name="Kiss E."/>
            <person name="Drula E."/>
            <person name="Kohler A."/>
            <person name="Sanchez-Garcia M."/>
            <person name="Andreopoulos B."/>
            <person name="Barry K.W."/>
            <person name="Bonito G."/>
            <person name="Buee M."/>
            <person name="Carver A."/>
            <person name="Chen C."/>
            <person name="Cichocki N."/>
            <person name="Clum A."/>
            <person name="Culley D."/>
            <person name="Crous P.W."/>
            <person name="Fauchery L."/>
            <person name="Girlanda M."/>
            <person name="Hayes R."/>
            <person name="Keri Z."/>
            <person name="Labutti K."/>
            <person name="Lipzen A."/>
            <person name="Lombard V."/>
            <person name="Magnuson J."/>
            <person name="Maillard F."/>
            <person name="Morin E."/>
            <person name="Murat C."/>
            <person name="Nolan M."/>
            <person name="Ohm R."/>
            <person name="Pangilinan J."/>
            <person name="Pereira M."/>
            <person name="Perotto S."/>
            <person name="Peter M."/>
            <person name="Riley R."/>
            <person name="Sitrit Y."/>
            <person name="Stielow B."/>
            <person name="Szollosi G."/>
            <person name="Zifcakova L."/>
            <person name="Stursova M."/>
            <person name="Spatafora J.W."/>
            <person name="Tedersoo L."/>
            <person name="Vaario L.-M."/>
            <person name="Yamada A."/>
            <person name="Yan M."/>
            <person name="Wang P."/>
            <person name="Xu J."/>
            <person name="Bruns T."/>
            <person name="Baldrian P."/>
            <person name="Vilgalys R."/>
            <person name="Henrissat B."/>
            <person name="Grigoriev I.V."/>
            <person name="Hibbett D."/>
            <person name="Nagy L.G."/>
            <person name="Martin F.M."/>
        </authorList>
    </citation>
    <scope>NUCLEOTIDE SEQUENCE</scope>
    <source>
        <strain evidence="2">UH-Tt-Lm1</strain>
    </source>
</reference>
<accession>A0A9P6HLH4</accession>
<dbReference type="Gene3D" id="3.30.710.10">
    <property type="entry name" value="Potassium Channel Kv1.1, Chain A"/>
    <property type="match status" value="1"/>
</dbReference>
<dbReference type="Proteomes" id="UP000736335">
    <property type="component" value="Unassembled WGS sequence"/>
</dbReference>
<feature type="domain" description="BTB" evidence="1">
    <location>
        <begin position="12"/>
        <end position="77"/>
    </location>
</feature>
<dbReference type="OrthoDB" id="3357985at2759"/>
<dbReference type="EMBL" id="WIUZ02000003">
    <property type="protein sequence ID" value="KAF9789486.1"/>
    <property type="molecule type" value="Genomic_DNA"/>
</dbReference>
<comment type="caution">
    <text evidence="2">The sequence shown here is derived from an EMBL/GenBank/DDBJ whole genome shotgun (WGS) entry which is preliminary data.</text>
</comment>
<dbReference type="CDD" id="cd18186">
    <property type="entry name" value="BTB_POZ_ZBTB_KLHL-like"/>
    <property type="match status" value="1"/>
</dbReference>
<sequence>MNFNEVFNFPDGDVVLRAIYGTGSRDFRVHKSFLSFSSPVLRGILAALPPKAALDSIDVVDVECAPEPLQIILRYIYPALPPPVIDNLSILSEALVLSDKYDIDVARSRLRSSFGGFIRADPLRAYAIACRFGLEDEIKIASSYTRSIHLPDLAELPDEFKLIPATEYHRLILLHSRYHREVDVIASHTPFPRPIFATVLDFFASLRPGKGGGGRMIGMEVAREHFQDSIREGVPLDEESLFRALKAEGISATVSDADIQSYISSILSQADDLNLTV</sequence>
<dbReference type="PROSITE" id="PS50097">
    <property type="entry name" value="BTB"/>
    <property type="match status" value="1"/>
</dbReference>
<evidence type="ECO:0000313" key="3">
    <source>
        <dbReference type="Proteomes" id="UP000736335"/>
    </source>
</evidence>
<proteinExistence type="predicted"/>
<dbReference type="Pfam" id="PF00651">
    <property type="entry name" value="BTB"/>
    <property type="match status" value="1"/>
</dbReference>
<dbReference type="InterPro" id="IPR011333">
    <property type="entry name" value="SKP1/BTB/POZ_sf"/>
</dbReference>
<dbReference type="AlphaFoldDB" id="A0A9P6HLH4"/>
<dbReference type="InterPro" id="IPR000210">
    <property type="entry name" value="BTB/POZ_dom"/>
</dbReference>
<gene>
    <name evidence="2" type="ORF">BJ322DRAFT_1042473</name>
</gene>
<dbReference type="SUPFAM" id="SSF54695">
    <property type="entry name" value="POZ domain"/>
    <property type="match status" value="1"/>
</dbReference>
<protein>
    <recommendedName>
        <fullName evidence="1">BTB domain-containing protein</fullName>
    </recommendedName>
</protein>
<organism evidence="2 3">
    <name type="scientific">Thelephora terrestris</name>
    <dbReference type="NCBI Taxonomy" id="56493"/>
    <lineage>
        <taxon>Eukaryota</taxon>
        <taxon>Fungi</taxon>
        <taxon>Dikarya</taxon>
        <taxon>Basidiomycota</taxon>
        <taxon>Agaricomycotina</taxon>
        <taxon>Agaricomycetes</taxon>
        <taxon>Thelephorales</taxon>
        <taxon>Thelephoraceae</taxon>
        <taxon>Thelephora</taxon>
    </lineage>
</organism>
<name>A0A9P6HLH4_9AGAM</name>
<keyword evidence="3" id="KW-1185">Reference proteome</keyword>
<reference evidence="2" key="1">
    <citation type="journal article" date="2020" name="Nat. Commun.">
        <title>Large-scale genome sequencing of mycorrhizal fungi provides insights into the early evolution of symbiotic traits.</title>
        <authorList>
            <person name="Miyauchi S."/>
            <person name="Kiss E."/>
            <person name="Kuo A."/>
            <person name="Drula E."/>
            <person name="Kohler A."/>
            <person name="Sanchez-Garcia M."/>
            <person name="Morin E."/>
            <person name="Andreopoulos B."/>
            <person name="Barry K.W."/>
            <person name="Bonito G."/>
            <person name="Buee M."/>
            <person name="Carver A."/>
            <person name="Chen C."/>
            <person name="Cichocki N."/>
            <person name="Clum A."/>
            <person name="Culley D."/>
            <person name="Crous P.W."/>
            <person name="Fauchery L."/>
            <person name="Girlanda M."/>
            <person name="Hayes R.D."/>
            <person name="Keri Z."/>
            <person name="LaButti K."/>
            <person name="Lipzen A."/>
            <person name="Lombard V."/>
            <person name="Magnuson J."/>
            <person name="Maillard F."/>
            <person name="Murat C."/>
            <person name="Nolan M."/>
            <person name="Ohm R.A."/>
            <person name="Pangilinan J."/>
            <person name="Pereira M.F."/>
            <person name="Perotto S."/>
            <person name="Peter M."/>
            <person name="Pfister S."/>
            <person name="Riley R."/>
            <person name="Sitrit Y."/>
            <person name="Stielow J.B."/>
            <person name="Szollosi G."/>
            <person name="Zifcakova L."/>
            <person name="Stursova M."/>
            <person name="Spatafora J.W."/>
            <person name="Tedersoo L."/>
            <person name="Vaario L.M."/>
            <person name="Yamada A."/>
            <person name="Yan M."/>
            <person name="Wang P."/>
            <person name="Xu J."/>
            <person name="Bruns T."/>
            <person name="Baldrian P."/>
            <person name="Vilgalys R."/>
            <person name="Dunand C."/>
            <person name="Henrissat B."/>
            <person name="Grigoriev I.V."/>
            <person name="Hibbett D."/>
            <person name="Nagy L.G."/>
            <person name="Martin F.M."/>
        </authorList>
    </citation>
    <scope>NUCLEOTIDE SEQUENCE</scope>
    <source>
        <strain evidence="2">UH-Tt-Lm1</strain>
    </source>
</reference>
<evidence type="ECO:0000313" key="2">
    <source>
        <dbReference type="EMBL" id="KAF9789486.1"/>
    </source>
</evidence>
<evidence type="ECO:0000259" key="1">
    <source>
        <dbReference type="PROSITE" id="PS50097"/>
    </source>
</evidence>